<protein>
    <recommendedName>
        <fullName evidence="5">non-specific protein-tyrosine kinase</fullName>
        <ecNumber evidence="5">2.7.10.2</ecNumber>
    </recommendedName>
</protein>
<dbReference type="Pfam" id="PF02706">
    <property type="entry name" value="Wzz"/>
    <property type="match status" value="1"/>
</dbReference>
<dbReference type="EC" id="2.7.10.2" evidence="5"/>
<evidence type="ECO:0000256" key="8">
    <source>
        <dbReference type="ARBA" id="ARBA00022679"/>
    </source>
</evidence>
<dbReference type="PANTHER" id="PTHR32309">
    <property type="entry name" value="TYROSINE-PROTEIN KINASE"/>
    <property type="match status" value="1"/>
</dbReference>
<evidence type="ECO:0000256" key="4">
    <source>
        <dbReference type="ARBA" id="ARBA00008883"/>
    </source>
</evidence>
<keyword evidence="7" id="KW-0997">Cell inner membrane</keyword>
<evidence type="ECO:0000313" key="21">
    <source>
        <dbReference type="EMBL" id="QAU51392.1"/>
    </source>
</evidence>
<comment type="similarity">
    <text evidence="3">Belongs to the CpsD/CapB family.</text>
</comment>
<keyword evidence="12" id="KW-0067">ATP-binding</keyword>
<feature type="region of interest" description="Disordered" evidence="17">
    <location>
        <begin position="494"/>
        <end position="545"/>
    </location>
</feature>
<dbReference type="FunFam" id="3.40.50.300:FF:000527">
    <property type="entry name" value="Tyrosine-protein kinase etk"/>
    <property type="match status" value="1"/>
</dbReference>
<dbReference type="InterPro" id="IPR003856">
    <property type="entry name" value="LPS_length_determ_N"/>
</dbReference>
<dbReference type="Gene3D" id="3.40.50.300">
    <property type="entry name" value="P-loop containing nucleotide triphosphate hydrolases"/>
    <property type="match status" value="1"/>
</dbReference>
<feature type="compositionally biased region" description="Basic and acidic residues" evidence="17">
    <location>
        <begin position="510"/>
        <end position="520"/>
    </location>
</feature>
<evidence type="ECO:0000256" key="18">
    <source>
        <dbReference type="SAM" id="Phobius"/>
    </source>
</evidence>
<dbReference type="InterPro" id="IPR050445">
    <property type="entry name" value="Bact_polysacc_biosynth/exp"/>
</dbReference>
<dbReference type="GO" id="GO:0005886">
    <property type="term" value="C:plasma membrane"/>
    <property type="evidence" value="ECO:0007669"/>
    <property type="project" value="UniProtKB-SubCell"/>
</dbReference>
<keyword evidence="13 18" id="KW-1133">Transmembrane helix</keyword>
<keyword evidence="22" id="KW-1185">Reference proteome</keyword>
<evidence type="ECO:0000256" key="1">
    <source>
        <dbReference type="ARBA" id="ARBA00004429"/>
    </source>
</evidence>
<reference evidence="21 22" key="1">
    <citation type="submission" date="2019-01" db="EMBL/GenBank/DDBJ databases">
        <authorList>
            <person name="Ruckert C."/>
            <person name="Busche T."/>
            <person name="Kalinowski J."/>
        </authorList>
    </citation>
    <scope>NUCLEOTIDE SEQUENCE [LARGE SCALE GENOMIC DNA]</scope>
    <source>
        <strain evidence="21 22">136/3</strain>
    </source>
</reference>
<dbReference type="CDD" id="cd05387">
    <property type="entry name" value="BY-kinase"/>
    <property type="match status" value="1"/>
</dbReference>
<comment type="catalytic activity">
    <reaction evidence="16">
        <text>L-tyrosyl-[protein] + ATP = O-phospho-L-tyrosyl-[protein] + ADP + H(+)</text>
        <dbReference type="Rhea" id="RHEA:10596"/>
        <dbReference type="Rhea" id="RHEA-COMP:10136"/>
        <dbReference type="Rhea" id="RHEA-COMP:20101"/>
        <dbReference type="ChEBI" id="CHEBI:15378"/>
        <dbReference type="ChEBI" id="CHEBI:30616"/>
        <dbReference type="ChEBI" id="CHEBI:46858"/>
        <dbReference type="ChEBI" id="CHEBI:61978"/>
        <dbReference type="ChEBI" id="CHEBI:456216"/>
        <dbReference type="EC" id="2.7.10.2"/>
    </reaction>
</comment>
<dbReference type="Pfam" id="PF13614">
    <property type="entry name" value="AAA_31"/>
    <property type="match status" value="1"/>
</dbReference>
<evidence type="ECO:0000256" key="5">
    <source>
        <dbReference type="ARBA" id="ARBA00011903"/>
    </source>
</evidence>
<organism evidence="21 22">
    <name type="scientific">Corynebacterium pelargi</name>
    <dbReference type="NCBI Taxonomy" id="1471400"/>
    <lineage>
        <taxon>Bacteria</taxon>
        <taxon>Bacillati</taxon>
        <taxon>Actinomycetota</taxon>
        <taxon>Actinomycetes</taxon>
        <taxon>Mycobacteriales</taxon>
        <taxon>Corynebacteriaceae</taxon>
        <taxon>Corynebacterium</taxon>
    </lineage>
</organism>
<evidence type="ECO:0000259" key="20">
    <source>
        <dbReference type="Pfam" id="PF13614"/>
    </source>
</evidence>
<dbReference type="GO" id="GO:0005524">
    <property type="term" value="F:ATP binding"/>
    <property type="evidence" value="ECO:0007669"/>
    <property type="project" value="UniProtKB-KW"/>
</dbReference>
<dbReference type="PANTHER" id="PTHR32309:SF13">
    <property type="entry name" value="FERRIC ENTEROBACTIN TRANSPORT PROTEIN FEPE"/>
    <property type="match status" value="1"/>
</dbReference>
<evidence type="ECO:0000256" key="2">
    <source>
        <dbReference type="ARBA" id="ARBA00006683"/>
    </source>
</evidence>
<dbReference type="AlphaFoldDB" id="A0A410W611"/>
<dbReference type="OrthoDB" id="9812433at2"/>
<sequence>MRELAMLAGALRRKWWVILLTAVVIAGLVGGWGTLRQQEYRASARLTVTMTGDASSSNAVYQNNLAAETRIASYVELVRSNLVLDRVSEVTGIPLGQLRGMVNASEVKNTVLFDVSATAKNPETASKAARGLAEVYPEVIEELETPKWGPEGPPVVFDENGKTIPFRTGPQAFATIVSDNTQNPSVVPPTRTQMIALGLFVGIIAGLLMGILADLLDRRVRRPEELISLAPGVPILGEVPQSRSRGEKKGVLLDFRSGHSASAEALRAARTSMSFVGGDQESRVFLITSALPSEGKTFVSANIARAYSEAGSRVLVIGADLRSPKIGAAFEVPEDVGLSNVLAGQIEFEDVIFSGGAMEPDVIPSGPTPPNPSELLSSKRMQALLEWAREHYDITIIDTPPVDAVTDAVVLAPAADAVVLVARVNVVTRTALARTLENLSIANVTPSGVIVNSVRSGGGSGYGKYGYGYGYGNTKKSNSTDATKAAVAQNKVLPEAPQSEAVAAVATEKPQPDHHPDTHEFPPVVAEQAPKPQHEPGAGNNAEGR</sequence>
<evidence type="ECO:0000256" key="16">
    <source>
        <dbReference type="ARBA" id="ARBA00051245"/>
    </source>
</evidence>
<comment type="subcellular location">
    <subcellularLocation>
        <location evidence="1">Cell inner membrane</location>
        <topology evidence="1">Multi-pass membrane protein</topology>
    </subcellularLocation>
</comment>
<evidence type="ECO:0000256" key="3">
    <source>
        <dbReference type="ARBA" id="ARBA00007316"/>
    </source>
</evidence>
<feature type="domain" description="Polysaccharide chain length determinant N-terminal" evidence="19">
    <location>
        <begin position="4"/>
        <end position="88"/>
    </location>
</feature>
<evidence type="ECO:0000256" key="14">
    <source>
        <dbReference type="ARBA" id="ARBA00023136"/>
    </source>
</evidence>
<dbReference type="GO" id="GO:0004715">
    <property type="term" value="F:non-membrane spanning protein tyrosine kinase activity"/>
    <property type="evidence" value="ECO:0007669"/>
    <property type="project" value="UniProtKB-EC"/>
</dbReference>
<feature type="transmembrane region" description="Helical" evidence="18">
    <location>
        <begin position="194"/>
        <end position="216"/>
    </location>
</feature>
<comment type="similarity">
    <text evidence="2">Belongs to the CpsC/CapA family.</text>
</comment>
<accession>A0A410W611</accession>
<evidence type="ECO:0000256" key="6">
    <source>
        <dbReference type="ARBA" id="ARBA00022475"/>
    </source>
</evidence>
<proteinExistence type="inferred from homology"/>
<keyword evidence="14 18" id="KW-0472">Membrane</keyword>
<dbReference type="KEGG" id="cpeg:CPELA_00440"/>
<dbReference type="InterPro" id="IPR027417">
    <property type="entry name" value="P-loop_NTPase"/>
</dbReference>
<keyword evidence="8 21" id="KW-0808">Transferase</keyword>
<feature type="domain" description="AAA" evidence="20">
    <location>
        <begin position="295"/>
        <end position="432"/>
    </location>
</feature>
<evidence type="ECO:0000256" key="10">
    <source>
        <dbReference type="ARBA" id="ARBA00022741"/>
    </source>
</evidence>
<dbReference type="InterPro" id="IPR005702">
    <property type="entry name" value="Wzc-like_C"/>
</dbReference>
<dbReference type="Proteomes" id="UP000288929">
    <property type="component" value="Chromosome"/>
</dbReference>
<evidence type="ECO:0000256" key="11">
    <source>
        <dbReference type="ARBA" id="ARBA00022777"/>
    </source>
</evidence>
<evidence type="ECO:0000256" key="13">
    <source>
        <dbReference type="ARBA" id="ARBA00022989"/>
    </source>
</evidence>
<name>A0A410W611_9CORY</name>
<dbReference type="InterPro" id="IPR025669">
    <property type="entry name" value="AAA_dom"/>
</dbReference>
<keyword evidence="10" id="KW-0547">Nucleotide-binding</keyword>
<keyword evidence="11 21" id="KW-0418">Kinase</keyword>
<evidence type="ECO:0000256" key="17">
    <source>
        <dbReference type="SAM" id="MobiDB-lite"/>
    </source>
</evidence>
<dbReference type="RefSeq" id="WP_128888990.1">
    <property type="nucleotide sequence ID" value="NZ_BMCX01000005.1"/>
</dbReference>
<evidence type="ECO:0000256" key="9">
    <source>
        <dbReference type="ARBA" id="ARBA00022692"/>
    </source>
</evidence>
<evidence type="ECO:0000259" key="19">
    <source>
        <dbReference type="Pfam" id="PF02706"/>
    </source>
</evidence>
<evidence type="ECO:0000256" key="7">
    <source>
        <dbReference type="ARBA" id="ARBA00022519"/>
    </source>
</evidence>
<keyword evidence="9 18" id="KW-0812">Transmembrane</keyword>
<comment type="similarity">
    <text evidence="4">Belongs to the etk/wzc family.</text>
</comment>
<dbReference type="SUPFAM" id="SSF52540">
    <property type="entry name" value="P-loop containing nucleoside triphosphate hydrolases"/>
    <property type="match status" value="1"/>
</dbReference>
<gene>
    <name evidence="21" type="primary">etk</name>
    <name evidence="21" type="ORF">CPELA_00440</name>
</gene>
<evidence type="ECO:0000256" key="15">
    <source>
        <dbReference type="ARBA" id="ARBA00023137"/>
    </source>
</evidence>
<keyword evidence="15" id="KW-0829">Tyrosine-protein kinase</keyword>
<dbReference type="GO" id="GO:0042802">
    <property type="term" value="F:identical protein binding"/>
    <property type="evidence" value="ECO:0007669"/>
    <property type="project" value="UniProtKB-ARBA"/>
</dbReference>
<evidence type="ECO:0000313" key="22">
    <source>
        <dbReference type="Proteomes" id="UP000288929"/>
    </source>
</evidence>
<evidence type="ECO:0000256" key="12">
    <source>
        <dbReference type="ARBA" id="ARBA00022840"/>
    </source>
</evidence>
<dbReference type="EMBL" id="CP035299">
    <property type="protein sequence ID" value="QAU51392.1"/>
    <property type="molecule type" value="Genomic_DNA"/>
</dbReference>
<dbReference type="NCBIfam" id="TIGR01007">
    <property type="entry name" value="eps_fam"/>
    <property type="match status" value="1"/>
</dbReference>
<keyword evidence="6" id="KW-1003">Cell membrane</keyword>